<reference evidence="6 7" key="1">
    <citation type="submission" date="2007-08" db="EMBL/GenBank/DDBJ databases">
        <title>Complete sequence of Shewanella sediminis HAW-EB3.</title>
        <authorList>
            <consortium name="US DOE Joint Genome Institute"/>
            <person name="Copeland A."/>
            <person name="Lucas S."/>
            <person name="Lapidus A."/>
            <person name="Barry K."/>
            <person name="Glavina del Rio T."/>
            <person name="Dalin E."/>
            <person name="Tice H."/>
            <person name="Pitluck S."/>
            <person name="Chertkov O."/>
            <person name="Brettin T."/>
            <person name="Bruce D."/>
            <person name="Detter J.C."/>
            <person name="Han C."/>
            <person name="Schmutz J."/>
            <person name="Larimer F."/>
            <person name="Land M."/>
            <person name="Hauser L."/>
            <person name="Kyrpides N."/>
            <person name="Kim E."/>
            <person name="Zhao J.-S."/>
            <person name="Richardson P."/>
        </authorList>
    </citation>
    <scope>NUCLEOTIDE SEQUENCE [LARGE SCALE GENOMIC DNA]</scope>
    <source>
        <strain evidence="6 7">HAW-EB3</strain>
    </source>
</reference>
<feature type="transmembrane region" description="Helical" evidence="5">
    <location>
        <begin position="379"/>
        <end position="400"/>
    </location>
</feature>
<dbReference type="Pfam" id="PF01943">
    <property type="entry name" value="Polysacc_synt"/>
    <property type="match status" value="1"/>
</dbReference>
<proteinExistence type="predicted"/>
<keyword evidence="4 5" id="KW-0472">Membrane</keyword>
<feature type="transmembrane region" description="Helical" evidence="5">
    <location>
        <begin position="84"/>
        <end position="106"/>
    </location>
</feature>
<evidence type="ECO:0000256" key="1">
    <source>
        <dbReference type="ARBA" id="ARBA00004141"/>
    </source>
</evidence>
<organism evidence="6 7">
    <name type="scientific">Shewanella sediminis (strain HAW-EB3)</name>
    <dbReference type="NCBI Taxonomy" id="425104"/>
    <lineage>
        <taxon>Bacteria</taxon>
        <taxon>Pseudomonadati</taxon>
        <taxon>Pseudomonadota</taxon>
        <taxon>Gammaproteobacteria</taxon>
        <taxon>Alteromonadales</taxon>
        <taxon>Shewanellaceae</taxon>
        <taxon>Shewanella</taxon>
    </lineage>
</organism>
<dbReference type="InterPro" id="IPR002797">
    <property type="entry name" value="Polysacc_synth"/>
</dbReference>
<feature type="transmembrane region" description="Helical" evidence="5">
    <location>
        <begin position="12"/>
        <end position="30"/>
    </location>
</feature>
<feature type="transmembrane region" description="Helical" evidence="5">
    <location>
        <begin position="320"/>
        <end position="341"/>
    </location>
</feature>
<dbReference type="PANTHER" id="PTHR43424:SF1">
    <property type="entry name" value="LOCUS PUTATIVE PROTEIN 1-RELATED"/>
    <property type="match status" value="1"/>
</dbReference>
<keyword evidence="7" id="KW-1185">Reference proteome</keyword>
<feature type="transmembrane region" description="Helical" evidence="5">
    <location>
        <begin position="291"/>
        <end position="314"/>
    </location>
</feature>
<feature type="transmembrane region" description="Helical" evidence="5">
    <location>
        <begin position="112"/>
        <end position="131"/>
    </location>
</feature>
<feature type="transmembrane region" description="Helical" evidence="5">
    <location>
        <begin position="143"/>
        <end position="163"/>
    </location>
</feature>
<gene>
    <name evidence="6" type="ordered locus">Ssed_2983</name>
</gene>
<dbReference type="CDD" id="cd13128">
    <property type="entry name" value="MATE_Wzx_like"/>
    <property type="match status" value="1"/>
</dbReference>
<sequence length="427" mass="47411">MPSGVLNNASWLLLEKGLLLGSGFLFTIVLTRYWSVSELGDYQYLLALVALLVPFSNLGLNSLVSRELVTRAEHTDVIMGTAVVLRLLGALLGGVIFSLLSIWLVAPTLQPLFFVLLFAQLSHAFGVFDYYFEAKVQSRVSAILRTCVGLSFMAVKLSCVVQGADLYTVLLLTVVEWVVLSLMWLLVYQLYHKRLKEMSWCSAQARRYLSRCGWLILSSIAAIVYLKIDQVMLGSLHSSESVAFYSLASRLSEVWYLVPGIVVASFYPSLIKAKEQNEDYQGSLQRLSDSLCWAAITIAILMSVIAPVLVPLLFGDTYLPVVAILQIHIWAGVFIFMRALFSKWLLIEDLPKYSLVTHGSGAIINLLLNSLLIPEHGALGAAWATLASYAVASYLGLFIFPKTRCMGVLMTYSLLAPVCRFRLRKRG</sequence>
<dbReference type="eggNOG" id="COG2244">
    <property type="taxonomic scope" value="Bacteria"/>
</dbReference>
<dbReference type="Proteomes" id="UP000002015">
    <property type="component" value="Chromosome"/>
</dbReference>
<evidence type="ECO:0000256" key="4">
    <source>
        <dbReference type="ARBA" id="ARBA00023136"/>
    </source>
</evidence>
<dbReference type="STRING" id="425104.Ssed_2983"/>
<evidence type="ECO:0000256" key="5">
    <source>
        <dbReference type="SAM" id="Phobius"/>
    </source>
</evidence>
<dbReference type="KEGG" id="sse:Ssed_2983"/>
<feature type="transmembrane region" description="Helical" evidence="5">
    <location>
        <begin position="353"/>
        <end position="373"/>
    </location>
</feature>
<protein>
    <submittedName>
        <fullName evidence="6">Polysaccharide biosynthesis protein</fullName>
    </submittedName>
</protein>
<dbReference type="EMBL" id="CP000821">
    <property type="protein sequence ID" value="ABV37590.1"/>
    <property type="molecule type" value="Genomic_DNA"/>
</dbReference>
<accession>A8FXL7</accession>
<dbReference type="AlphaFoldDB" id="A8FXL7"/>
<evidence type="ECO:0000256" key="2">
    <source>
        <dbReference type="ARBA" id="ARBA00022692"/>
    </source>
</evidence>
<dbReference type="PANTHER" id="PTHR43424">
    <property type="entry name" value="LOCUS PUTATIVE PROTEIN 1-RELATED"/>
    <property type="match status" value="1"/>
</dbReference>
<evidence type="ECO:0000256" key="3">
    <source>
        <dbReference type="ARBA" id="ARBA00022989"/>
    </source>
</evidence>
<keyword evidence="3 5" id="KW-1133">Transmembrane helix</keyword>
<feature type="transmembrane region" description="Helical" evidence="5">
    <location>
        <begin position="254"/>
        <end position="271"/>
    </location>
</feature>
<feature type="transmembrane region" description="Helical" evidence="5">
    <location>
        <begin position="208"/>
        <end position="228"/>
    </location>
</feature>
<feature type="transmembrane region" description="Helical" evidence="5">
    <location>
        <begin position="42"/>
        <end position="64"/>
    </location>
</feature>
<evidence type="ECO:0000313" key="7">
    <source>
        <dbReference type="Proteomes" id="UP000002015"/>
    </source>
</evidence>
<keyword evidence="2 5" id="KW-0812">Transmembrane</keyword>
<feature type="transmembrane region" description="Helical" evidence="5">
    <location>
        <begin position="169"/>
        <end position="187"/>
    </location>
</feature>
<dbReference type="HOGENOM" id="CLU_022017_6_3_6"/>
<dbReference type="GO" id="GO:0016020">
    <property type="term" value="C:membrane"/>
    <property type="evidence" value="ECO:0007669"/>
    <property type="project" value="UniProtKB-SubCell"/>
</dbReference>
<comment type="subcellular location">
    <subcellularLocation>
        <location evidence="1">Membrane</location>
        <topology evidence="1">Multi-pass membrane protein</topology>
    </subcellularLocation>
</comment>
<name>A8FXL7_SHESH</name>
<evidence type="ECO:0000313" key="6">
    <source>
        <dbReference type="EMBL" id="ABV37590.1"/>
    </source>
</evidence>
<dbReference type="InterPro" id="IPR052556">
    <property type="entry name" value="PolySynth_Transporter"/>
</dbReference>